<dbReference type="OrthoDB" id="183020at2"/>
<name>A0A5E6MI61_9BACT</name>
<evidence type="ECO:0000313" key="2">
    <source>
        <dbReference type="EMBL" id="VVM07599.1"/>
    </source>
</evidence>
<reference evidence="2 3" key="1">
    <citation type="submission" date="2019-09" db="EMBL/GenBank/DDBJ databases">
        <authorList>
            <person name="Cremers G."/>
        </authorList>
    </citation>
    <scope>NUCLEOTIDE SEQUENCE [LARGE SCALE GENOMIC DNA]</scope>
    <source>
        <strain evidence="2">4A</strain>
    </source>
</reference>
<feature type="compositionally biased region" description="Basic and acidic residues" evidence="1">
    <location>
        <begin position="165"/>
        <end position="181"/>
    </location>
</feature>
<feature type="region of interest" description="Disordered" evidence="1">
    <location>
        <begin position="146"/>
        <end position="193"/>
    </location>
</feature>
<protein>
    <submittedName>
        <fullName evidence="2">Uncharacterized protein</fullName>
    </submittedName>
</protein>
<dbReference type="AlphaFoldDB" id="A0A5E6MI61"/>
<evidence type="ECO:0000256" key="1">
    <source>
        <dbReference type="SAM" id="MobiDB-lite"/>
    </source>
</evidence>
<evidence type="ECO:0000313" key="3">
    <source>
        <dbReference type="Proteomes" id="UP000334923"/>
    </source>
</evidence>
<proteinExistence type="predicted"/>
<dbReference type="EMBL" id="CABFVA020000102">
    <property type="protein sequence ID" value="VVM07599.1"/>
    <property type="molecule type" value="Genomic_DNA"/>
</dbReference>
<gene>
    <name evidence="2" type="ORF">MAMT_01823</name>
</gene>
<dbReference type="Proteomes" id="UP000334923">
    <property type="component" value="Unassembled WGS sequence"/>
</dbReference>
<accession>A0A5E6MI61</accession>
<organism evidence="2 3">
    <name type="scientific">Methylacidimicrobium tartarophylax</name>
    <dbReference type="NCBI Taxonomy" id="1041768"/>
    <lineage>
        <taxon>Bacteria</taxon>
        <taxon>Pseudomonadati</taxon>
        <taxon>Verrucomicrobiota</taxon>
        <taxon>Methylacidimicrobium</taxon>
    </lineage>
</organism>
<keyword evidence="3" id="KW-1185">Reference proteome</keyword>
<dbReference type="RefSeq" id="WP_142660665.1">
    <property type="nucleotide sequence ID" value="NZ_CABFVA020000102.1"/>
</dbReference>
<sequence>MTGLVFALIGFWVLSVGHAQGAKQVVLPFSALHSKASQLGNRPRNLWTHGEFTAWGPVREGVFAASFPRLLSYTVLQKLAPFSVLPTEPIVQITICETPFPIPELREGRRFEITEEEPAKVLEMLQGNYFYARLRLSAAPKALWKSDPEEAGDATAEKSEDDPPATEKPERGIRGDRHLEKANGASPEPPTTLHFADIGRVWKERGTRPARTWVYGRFFVDTDVQNGLFTAHEAGLATRRVVEGLLASAAIFPFGERFDTAIFSSHVPGLQMKRKTVIEIDKEHAALVREIVPAGGLLVRLELKEEPEIEGPGGNHGAKDFFSPVVRLFSP</sequence>